<organism evidence="1 2">
    <name type="scientific">Chitinophaga ginsengisegetis</name>
    <dbReference type="NCBI Taxonomy" id="393003"/>
    <lineage>
        <taxon>Bacteria</taxon>
        <taxon>Pseudomonadati</taxon>
        <taxon>Bacteroidota</taxon>
        <taxon>Chitinophagia</taxon>
        <taxon>Chitinophagales</taxon>
        <taxon>Chitinophagaceae</taxon>
        <taxon>Chitinophaga</taxon>
    </lineage>
</organism>
<sequence>MSSNIRIRKICEHCNEIFVAQKTVTKFCSLECARRNYKLRQKNKKVEDSNVETKDKMLQSALGSQVVYVPIQLPPQEPSELVDIKALSAITRISQRTLFRLIKNDSEFPRLRIGRSLFFHRQTVMNYIITKFGNK</sequence>
<accession>A0A1T5P2W5</accession>
<dbReference type="AlphaFoldDB" id="A0A1T5P2W5"/>
<name>A0A1T5P2W5_9BACT</name>
<keyword evidence="2" id="KW-1185">Reference proteome</keyword>
<proteinExistence type="predicted"/>
<dbReference type="EMBL" id="FUZZ01000002">
    <property type="protein sequence ID" value="SKD07101.1"/>
    <property type="molecule type" value="Genomic_DNA"/>
</dbReference>
<reference evidence="1 2" key="1">
    <citation type="submission" date="2017-02" db="EMBL/GenBank/DDBJ databases">
        <authorList>
            <person name="Peterson S.W."/>
        </authorList>
    </citation>
    <scope>NUCLEOTIDE SEQUENCE [LARGE SCALE GENOMIC DNA]</scope>
    <source>
        <strain evidence="1 2">DSM 18108</strain>
    </source>
</reference>
<evidence type="ECO:0000313" key="1">
    <source>
        <dbReference type="EMBL" id="SKD07101.1"/>
    </source>
</evidence>
<dbReference type="STRING" id="393003.SAMN05660461_3700"/>
<gene>
    <name evidence="1" type="ORF">SAMN05660461_3700</name>
</gene>
<evidence type="ECO:0000313" key="2">
    <source>
        <dbReference type="Proteomes" id="UP000190166"/>
    </source>
</evidence>
<dbReference type="RefSeq" id="WP_079470952.1">
    <property type="nucleotide sequence ID" value="NZ_FUZZ01000002.1"/>
</dbReference>
<protein>
    <submittedName>
        <fullName evidence="1">Transcriptional regulator, AlpA family</fullName>
    </submittedName>
</protein>
<dbReference type="Proteomes" id="UP000190166">
    <property type="component" value="Unassembled WGS sequence"/>
</dbReference>